<protein>
    <submittedName>
        <fullName evidence="2">Uncharacterized protein</fullName>
    </submittedName>
</protein>
<sequence>MKAFIAVLLVAAVSGQLSTGVENTR</sequence>
<gene>
    <name evidence="2" type="ORF">AFUS01_LOCUS41134</name>
</gene>
<reference evidence="2" key="1">
    <citation type="submission" date="2021-06" db="EMBL/GenBank/DDBJ databases">
        <authorList>
            <person name="Hodson N. C."/>
            <person name="Mongue J. A."/>
            <person name="Jaron S. K."/>
        </authorList>
    </citation>
    <scope>NUCLEOTIDE SEQUENCE</scope>
</reference>
<keyword evidence="1" id="KW-0732">Signal</keyword>
<evidence type="ECO:0000313" key="2">
    <source>
        <dbReference type="EMBL" id="CAG7831388.1"/>
    </source>
</evidence>
<dbReference type="Proteomes" id="UP000708208">
    <property type="component" value="Unassembled WGS sequence"/>
</dbReference>
<feature type="non-terminal residue" evidence="2">
    <location>
        <position position="1"/>
    </location>
</feature>
<dbReference type="AlphaFoldDB" id="A0A8J2PIA8"/>
<evidence type="ECO:0000313" key="3">
    <source>
        <dbReference type="Proteomes" id="UP000708208"/>
    </source>
</evidence>
<feature type="signal peptide" evidence="1">
    <location>
        <begin position="1"/>
        <end position="15"/>
    </location>
</feature>
<proteinExistence type="predicted"/>
<feature type="chain" id="PRO_5035208487" evidence="1">
    <location>
        <begin position="16"/>
        <end position="25"/>
    </location>
</feature>
<keyword evidence="3" id="KW-1185">Reference proteome</keyword>
<dbReference type="EMBL" id="CAJVCH010560278">
    <property type="protein sequence ID" value="CAG7831388.1"/>
    <property type="molecule type" value="Genomic_DNA"/>
</dbReference>
<name>A0A8J2PIA8_9HEXA</name>
<accession>A0A8J2PIA8</accession>
<organism evidence="2 3">
    <name type="scientific">Allacma fusca</name>
    <dbReference type="NCBI Taxonomy" id="39272"/>
    <lineage>
        <taxon>Eukaryota</taxon>
        <taxon>Metazoa</taxon>
        <taxon>Ecdysozoa</taxon>
        <taxon>Arthropoda</taxon>
        <taxon>Hexapoda</taxon>
        <taxon>Collembola</taxon>
        <taxon>Symphypleona</taxon>
        <taxon>Sminthuridae</taxon>
        <taxon>Allacma</taxon>
    </lineage>
</organism>
<evidence type="ECO:0000256" key="1">
    <source>
        <dbReference type="SAM" id="SignalP"/>
    </source>
</evidence>
<comment type="caution">
    <text evidence="2">The sequence shown here is derived from an EMBL/GenBank/DDBJ whole genome shotgun (WGS) entry which is preliminary data.</text>
</comment>